<evidence type="ECO:0000313" key="4">
    <source>
        <dbReference type="Proteomes" id="UP000266841"/>
    </source>
</evidence>
<accession>K0TQY4</accession>
<organism evidence="3 4">
    <name type="scientific">Thalassiosira oceanica</name>
    <name type="common">Marine diatom</name>
    <dbReference type="NCBI Taxonomy" id="159749"/>
    <lineage>
        <taxon>Eukaryota</taxon>
        <taxon>Sar</taxon>
        <taxon>Stramenopiles</taxon>
        <taxon>Ochrophyta</taxon>
        <taxon>Bacillariophyta</taxon>
        <taxon>Coscinodiscophyceae</taxon>
        <taxon>Thalassiosirophycidae</taxon>
        <taxon>Thalassiosirales</taxon>
        <taxon>Thalassiosiraceae</taxon>
        <taxon>Thalassiosira</taxon>
    </lineage>
</organism>
<feature type="coiled-coil region" evidence="1">
    <location>
        <begin position="465"/>
        <end position="499"/>
    </location>
</feature>
<feature type="compositionally biased region" description="Basic and acidic residues" evidence="2">
    <location>
        <begin position="203"/>
        <end position="213"/>
    </location>
</feature>
<evidence type="ECO:0000256" key="2">
    <source>
        <dbReference type="SAM" id="MobiDB-lite"/>
    </source>
</evidence>
<feature type="region of interest" description="Disordered" evidence="2">
    <location>
        <begin position="182"/>
        <end position="265"/>
    </location>
</feature>
<keyword evidence="4" id="KW-1185">Reference proteome</keyword>
<proteinExistence type="predicted"/>
<reference evidence="3 4" key="1">
    <citation type="journal article" date="2012" name="Genome Biol.">
        <title>Genome and low-iron response of an oceanic diatom adapted to chronic iron limitation.</title>
        <authorList>
            <person name="Lommer M."/>
            <person name="Specht M."/>
            <person name="Roy A.S."/>
            <person name="Kraemer L."/>
            <person name="Andreson R."/>
            <person name="Gutowska M.A."/>
            <person name="Wolf J."/>
            <person name="Bergner S.V."/>
            <person name="Schilhabel M.B."/>
            <person name="Klostermeier U.C."/>
            <person name="Beiko R.G."/>
            <person name="Rosenstiel P."/>
            <person name="Hippler M."/>
            <person name="Laroche J."/>
        </authorList>
    </citation>
    <scope>NUCLEOTIDE SEQUENCE [LARGE SCALE GENOMIC DNA]</scope>
    <source>
        <strain evidence="3 4">CCMP1005</strain>
    </source>
</reference>
<feature type="coiled-coil region" evidence="1">
    <location>
        <begin position="535"/>
        <end position="569"/>
    </location>
</feature>
<feature type="compositionally biased region" description="Basic and acidic residues" evidence="2">
    <location>
        <begin position="696"/>
        <end position="707"/>
    </location>
</feature>
<feature type="region of interest" description="Disordered" evidence="2">
    <location>
        <begin position="694"/>
        <end position="723"/>
    </location>
</feature>
<gene>
    <name evidence="3" type="ORF">THAOC_01358</name>
</gene>
<dbReference type="OrthoDB" id="10255000at2759"/>
<dbReference type="PANTHER" id="PTHR45615:SF80">
    <property type="entry name" value="GRIP DOMAIN-CONTAINING PROTEIN"/>
    <property type="match status" value="1"/>
</dbReference>
<evidence type="ECO:0000313" key="3">
    <source>
        <dbReference type="EMBL" id="EJK76852.1"/>
    </source>
</evidence>
<comment type="caution">
    <text evidence="3">The sequence shown here is derived from an EMBL/GenBank/DDBJ whole genome shotgun (WGS) entry which is preliminary data.</text>
</comment>
<dbReference type="EMBL" id="AGNL01001617">
    <property type="protein sequence ID" value="EJK76852.1"/>
    <property type="molecule type" value="Genomic_DNA"/>
</dbReference>
<feature type="coiled-coil region" evidence="1">
    <location>
        <begin position="602"/>
        <end position="636"/>
    </location>
</feature>
<dbReference type="AlphaFoldDB" id="K0TQY4"/>
<evidence type="ECO:0000256" key="1">
    <source>
        <dbReference type="SAM" id="Coils"/>
    </source>
</evidence>
<keyword evidence="1" id="KW-0175">Coiled coil</keyword>
<feature type="non-terminal residue" evidence="3">
    <location>
        <position position="723"/>
    </location>
</feature>
<dbReference type="PANTHER" id="PTHR45615">
    <property type="entry name" value="MYOSIN HEAVY CHAIN, NON-MUSCLE"/>
    <property type="match status" value="1"/>
</dbReference>
<name>K0TQY4_THAOC</name>
<feature type="compositionally biased region" description="Basic and acidic residues" evidence="2">
    <location>
        <begin position="225"/>
        <end position="250"/>
    </location>
</feature>
<dbReference type="Gene3D" id="1.20.5.1160">
    <property type="entry name" value="Vasodilator-stimulated phosphoprotein"/>
    <property type="match status" value="1"/>
</dbReference>
<feature type="coiled-coil region" evidence="1">
    <location>
        <begin position="304"/>
        <end position="439"/>
    </location>
</feature>
<sequence length="723" mass="81299">MPHHRRHARGQRRHSAGLGCPVVNLERLEERPNGLSSGLTLRLARVHKHTEQPLLSPSSLDPFLRTGQQANNDNSKKGVICVPSQFASLQSPNLCQRTHGQASKHAYDSTACRAIASPAQRSAHDATVRNYRTGRRSPFLCFVEEISIDDGGADLRYVLSTRGVSRDTMGRLHVDVRRHEFESNADAARRPHSMSGMSGLDQHSYDSHNDAPGKRYFFTSPRHPLRLDERTDLESASADRADRDHPDSHRQATSTRPYGVGSSFALDGMKRTNDFISVLDDNDVHRKDRRRDRDSATAAVRVERDLYEQEVSAKNAEIDSLRRQLLAAQEELKNQRDENDLLKKECEEALEDALQEVDHLKREITYTKTEAEQELTSTKTEAEQLKEDVKDLTSENVILRVELDHLRNDTGLNDLKRELDRAEDKAQCIYEEKVRLEKNYKLILREKVECEEAILRGKVECEGKVDDARHEAHELARDRSRLEKEVGSLQEELAAVRARCEDDLSRRDGIIRDLEGEVVQLAKGCSASRERDVLFDEMTAALEVAAREKDEMRERHNGLLEEARDLRDKNMAGSHKVDFVTKERDGLSRAVADLEGCVAKQRDEHARAVADLERTISKLKEEKGDVTSQRNDLREELIMVLESVSDVSAGADLADRADVHADVAVEEGEPRPVVEGRGPEPLDGHVVGGAAVDAVAEPRGDATERRPYLPLEDELAPQAHAAL</sequence>
<dbReference type="Proteomes" id="UP000266841">
    <property type="component" value="Unassembled WGS sequence"/>
</dbReference>
<protein>
    <submittedName>
        <fullName evidence="3">Uncharacterized protein</fullName>
    </submittedName>
</protein>